<gene>
    <name evidence="3" type="ORF">WHI96_04985</name>
</gene>
<proteinExistence type="predicted"/>
<reference evidence="3 4" key="1">
    <citation type="submission" date="2024-03" db="EMBL/GenBank/DDBJ databases">
        <title>Draft genome sequence of Pseudonocardia tropica JCM 19149.</title>
        <authorList>
            <person name="Butdee W."/>
            <person name="Duangmal K."/>
        </authorList>
    </citation>
    <scope>NUCLEOTIDE SEQUENCE [LARGE SCALE GENOMIC DNA]</scope>
    <source>
        <strain evidence="3 4">JCM 19149</strain>
    </source>
</reference>
<dbReference type="InterPro" id="IPR051313">
    <property type="entry name" value="Bact_iron-sidero_bind"/>
</dbReference>
<dbReference type="EMBL" id="JBEDNP010000002">
    <property type="protein sequence ID" value="MEQ3538165.1"/>
    <property type="molecule type" value="Genomic_DNA"/>
</dbReference>
<dbReference type="PANTHER" id="PTHR30532">
    <property type="entry name" value="IRON III DICITRATE-BINDING PERIPLASMIC PROTEIN"/>
    <property type="match status" value="1"/>
</dbReference>
<dbReference type="PANTHER" id="PTHR30532:SF24">
    <property type="entry name" value="FERRIC ENTEROBACTIN-BINDING PERIPLASMIC PROTEIN FEPB"/>
    <property type="match status" value="1"/>
</dbReference>
<accession>A0ABV1JQF7</accession>
<evidence type="ECO:0000313" key="3">
    <source>
        <dbReference type="EMBL" id="MEQ3538165.1"/>
    </source>
</evidence>
<protein>
    <recommendedName>
        <fullName evidence="5">Fe/B12 periplasmic-binding domain-containing protein</fullName>
    </recommendedName>
</protein>
<keyword evidence="4" id="KW-1185">Reference proteome</keyword>
<sequence>MLSRPIVLLAPGETARGEELVRTADVAFTDADAAHPGFRGKVGATVLPFDGKYGAFTDADARGQFMAGLGFVQPPGIAERDDDTSFYVEIAPEQARLLDGDVLVALADEGSARRQVDSDPVLRRIPVVARGDVVVPDADTRGAMTYNSVLSAPYALERLVPQLAGKLAG</sequence>
<dbReference type="Gene3D" id="3.40.50.1980">
    <property type="entry name" value="Nitrogenase molybdenum iron protein domain"/>
    <property type="match status" value="1"/>
</dbReference>
<evidence type="ECO:0008006" key="5">
    <source>
        <dbReference type="Google" id="ProtNLM"/>
    </source>
</evidence>
<comment type="caution">
    <text evidence="3">The sequence shown here is derived from an EMBL/GenBank/DDBJ whole genome shotgun (WGS) entry which is preliminary data.</text>
</comment>
<evidence type="ECO:0000256" key="2">
    <source>
        <dbReference type="ARBA" id="ARBA00022729"/>
    </source>
</evidence>
<name>A0ABV1JQF7_9PSEU</name>
<organism evidence="3 4">
    <name type="scientific">Pseudonocardia tropica</name>
    <dbReference type="NCBI Taxonomy" id="681289"/>
    <lineage>
        <taxon>Bacteria</taxon>
        <taxon>Bacillati</taxon>
        <taxon>Actinomycetota</taxon>
        <taxon>Actinomycetes</taxon>
        <taxon>Pseudonocardiales</taxon>
        <taxon>Pseudonocardiaceae</taxon>
        <taxon>Pseudonocardia</taxon>
    </lineage>
</organism>
<evidence type="ECO:0000256" key="1">
    <source>
        <dbReference type="ARBA" id="ARBA00022448"/>
    </source>
</evidence>
<keyword evidence="2" id="KW-0732">Signal</keyword>
<keyword evidence="1" id="KW-0813">Transport</keyword>
<evidence type="ECO:0000313" key="4">
    <source>
        <dbReference type="Proteomes" id="UP001464923"/>
    </source>
</evidence>
<dbReference type="RefSeq" id="WP_345641565.1">
    <property type="nucleotide sequence ID" value="NZ_BAABLY010000006.1"/>
</dbReference>
<dbReference type="SUPFAM" id="SSF53807">
    <property type="entry name" value="Helical backbone' metal receptor"/>
    <property type="match status" value="1"/>
</dbReference>
<dbReference type="Proteomes" id="UP001464923">
    <property type="component" value="Unassembled WGS sequence"/>
</dbReference>